<dbReference type="NCBIfam" id="NF003766">
    <property type="entry name" value="PRK05362.1"/>
    <property type="match status" value="1"/>
</dbReference>
<evidence type="ECO:0000256" key="5">
    <source>
        <dbReference type="HAMAP-Rule" id="MF_00740"/>
    </source>
</evidence>
<dbReference type="PANTHER" id="PTHR21110:SF0">
    <property type="entry name" value="PHOSPHOPENTOMUTASE"/>
    <property type="match status" value="1"/>
</dbReference>
<comment type="pathway">
    <text evidence="5">Carbohydrate degradation; 2-deoxy-D-ribose 1-phosphate degradation; D-glyceraldehyde 3-phosphate and acetaldehyde from 2-deoxy-alpha-D-ribose 1-phosphate: step 1/2.</text>
</comment>
<dbReference type="Gene3D" id="3.40.720.10">
    <property type="entry name" value="Alkaline Phosphatase, subunit A"/>
    <property type="match status" value="1"/>
</dbReference>
<evidence type="ECO:0000256" key="2">
    <source>
        <dbReference type="ARBA" id="ARBA00022723"/>
    </source>
</evidence>
<comment type="function">
    <text evidence="5">Isomerase that catalyzes the conversion of deoxy-ribose 1-phosphate (dRib-1-P) and ribose 1-phosphate (Rib-1-P) to deoxy-ribose 5-phosphate (dRib-5-P) and ribose 5-phosphate (Rib-5-P), respectively.</text>
</comment>
<feature type="binding site" evidence="5">
    <location>
        <position position="336"/>
    </location>
    <ligand>
        <name>Mn(2+)</name>
        <dbReference type="ChEBI" id="CHEBI:29035"/>
        <label>2</label>
    </ligand>
</feature>
<feature type="binding site" evidence="5">
    <location>
        <position position="288"/>
    </location>
    <ligand>
        <name>Mn(2+)</name>
        <dbReference type="ChEBI" id="CHEBI:29035"/>
        <label>2</label>
    </ligand>
</feature>
<comment type="subcellular location">
    <subcellularLocation>
        <location evidence="5">Cytoplasm</location>
    </subcellularLocation>
</comment>
<protein>
    <recommendedName>
        <fullName evidence="5 6">Phosphopentomutase</fullName>
        <ecNumber evidence="5 6">5.4.2.7</ecNumber>
    </recommendedName>
    <alternativeName>
        <fullName evidence="5">Phosphodeoxyribomutase</fullName>
    </alternativeName>
</protein>
<dbReference type="SUPFAM" id="SSF143856">
    <property type="entry name" value="DeoB insert domain-like"/>
    <property type="match status" value="1"/>
</dbReference>
<dbReference type="PANTHER" id="PTHR21110">
    <property type="entry name" value="PHOSPHOPENTOMUTASE"/>
    <property type="match status" value="1"/>
</dbReference>
<dbReference type="CDD" id="cd16009">
    <property type="entry name" value="PPM"/>
    <property type="match status" value="1"/>
</dbReference>
<evidence type="ECO:0000256" key="3">
    <source>
        <dbReference type="ARBA" id="ARBA00023211"/>
    </source>
</evidence>
<dbReference type="HAMAP" id="MF_00740">
    <property type="entry name" value="Phosphopentomut"/>
    <property type="match status" value="1"/>
</dbReference>
<keyword evidence="5" id="KW-0963">Cytoplasm</keyword>
<comment type="catalytic activity">
    <reaction evidence="5">
        <text>alpha-D-ribose 1-phosphate = D-ribose 5-phosphate</text>
        <dbReference type="Rhea" id="RHEA:18793"/>
        <dbReference type="ChEBI" id="CHEBI:57720"/>
        <dbReference type="ChEBI" id="CHEBI:78346"/>
        <dbReference type="EC" id="5.4.2.7"/>
    </reaction>
</comment>
<dbReference type="InterPro" id="IPR024052">
    <property type="entry name" value="Phosphopentomutase_DeoB_cap_sf"/>
</dbReference>
<keyword evidence="4 5" id="KW-0413">Isomerase</keyword>
<keyword evidence="2 5" id="KW-0479">Metal-binding</keyword>
<reference evidence="8 9" key="1">
    <citation type="journal article" date="2021" name="Sci. Rep.">
        <title>The distribution of antibiotic resistance genes in chicken gut microbiota commensals.</title>
        <authorList>
            <person name="Juricova H."/>
            <person name="Matiasovicova J."/>
            <person name="Kubasova T."/>
            <person name="Cejkova D."/>
            <person name="Rychlik I."/>
        </authorList>
    </citation>
    <scope>NUCLEOTIDE SEQUENCE [LARGE SCALE GENOMIC DNA]</scope>
    <source>
        <strain evidence="8 9">An564</strain>
    </source>
</reference>
<sequence>MEDNRRLFLIVLDSVGIGEAPDAAQFGDEGSNTVRAAVEAGANLPNLRRLGLFNIDGMDWTEPEAAPIGAFGRMREASMGKDTTIGHWEIAGVVSPKPLPTFPDGFPPEIIRNFEKLTGRKVICNKPYSGTQLLLDYGREHVETGALMVYTSADSVFQVAAHEDIVPIEELYHDCELAREMLTGDYAVGRVIARPFVGEYPNYTRTARRHDYSLQPPRATMLNNLEDAGYECIGVGKISDIFAGSGITQQIRTQNNTDGIAKTLDLMENDFEGICFVNLVDFDMVYGHRNDAPGYARALMEFDQALPKFMEQMGEDDLLIITADHGCDPSTPSTDHSREYTPMLAWSKKIRPGANLGTRTTFADIGATVLEYFGLENRTDGQSFLKEICTEK</sequence>
<dbReference type="EMBL" id="JACSNR010000004">
    <property type="protein sequence ID" value="MBM6922996.1"/>
    <property type="molecule type" value="Genomic_DNA"/>
</dbReference>
<proteinExistence type="inferred from homology"/>
<evidence type="ECO:0000259" key="7">
    <source>
        <dbReference type="Pfam" id="PF01676"/>
    </source>
</evidence>
<evidence type="ECO:0000256" key="6">
    <source>
        <dbReference type="NCBIfam" id="TIGR01696"/>
    </source>
</evidence>
<evidence type="ECO:0000256" key="4">
    <source>
        <dbReference type="ARBA" id="ARBA00023235"/>
    </source>
</evidence>
<dbReference type="RefSeq" id="WP_204720242.1">
    <property type="nucleotide sequence ID" value="NZ_JACSNR010000004.1"/>
</dbReference>
<dbReference type="EC" id="5.4.2.7" evidence="5 6"/>
<comment type="similarity">
    <text evidence="1 5">Belongs to the phosphopentomutase family.</text>
</comment>
<gene>
    <name evidence="5" type="primary">deoB</name>
    <name evidence="8" type="ORF">H9X81_04730</name>
</gene>
<dbReference type="Proteomes" id="UP000724149">
    <property type="component" value="Unassembled WGS sequence"/>
</dbReference>
<dbReference type="SUPFAM" id="SSF53649">
    <property type="entry name" value="Alkaline phosphatase-like"/>
    <property type="match status" value="1"/>
</dbReference>
<feature type="binding site" evidence="5">
    <location>
        <position position="325"/>
    </location>
    <ligand>
        <name>Mn(2+)</name>
        <dbReference type="ChEBI" id="CHEBI:29035"/>
        <label>1</label>
    </ligand>
</feature>
<dbReference type="PIRSF" id="PIRSF001491">
    <property type="entry name" value="Ppentomutase"/>
    <property type="match status" value="1"/>
</dbReference>
<feature type="binding site" evidence="5">
    <location>
        <position position="283"/>
    </location>
    <ligand>
        <name>Mn(2+)</name>
        <dbReference type="ChEBI" id="CHEBI:29035"/>
        <label>2</label>
    </ligand>
</feature>
<evidence type="ECO:0000256" key="1">
    <source>
        <dbReference type="ARBA" id="ARBA00010373"/>
    </source>
</evidence>
<comment type="caution">
    <text evidence="8">The sequence shown here is derived from an EMBL/GenBank/DDBJ whole genome shotgun (WGS) entry which is preliminary data.</text>
</comment>
<dbReference type="Gene3D" id="3.30.70.1250">
    <property type="entry name" value="Phosphopentomutase"/>
    <property type="match status" value="1"/>
</dbReference>
<evidence type="ECO:0000313" key="9">
    <source>
        <dbReference type="Proteomes" id="UP000724149"/>
    </source>
</evidence>
<keyword evidence="3 5" id="KW-0464">Manganese</keyword>
<dbReference type="InterPro" id="IPR010045">
    <property type="entry name" value="DeoB"/>
</dbReference>
<dbReference type="InterPro" id="IPR006124">
    <property type="entry name" value="Metalloenzyme"/>
</dbReference>
<feature type="binding site" evidence="5">
    <location>
        <position position="324"/>
    </location>
    <ligand>
        <name>Mn(2+)</name>
        <dbReference type="ChEBI" id="CHEBI:29035"/>
        <label>1</label>
    </ligand>
</feature>
<comment type="catalytic activity">
    <reaction evidence="5">
        <text>2-deoxy-alpha-D-ribose 1-phosphate = 2-deoxy-D-ribose 5-phosphate</text>
        <dbReference type="Rhea" id="RHEA:27658"/>
        <dbReference type="ChEBI" id="CHEBI:57259"/>
        <dbReference type="ChEBI" id="CHEBI:62877"/>
        <dbReference type="EC" id="5.4.2.7"/>
    </reaction>
</comment>
<accession>A0ABS2GLX7</accession>
<dbReference type="NCBIfam" id="TIGR01696">
    <property type="entry name" value="deoB"/>
    <property type="match status" value="1"/>
</dbReference>
<evidence type="ECO:0000313" key="8">
    <source>
        <dbReference type="EMBL" id="MBM6922996.1"/>
    </source>
</evidence>
<organism evidence="8 9">
    <name type="scientific">Hydrogenoanaerobacterium saccharovorans</name>
    <dbReference type="NCBI Taxonomy" id="474960"/>
    <lineage>
        <taxon>Bacteria</taxon>
        <taxon>Bacillati</taxon>
        <taxon>Bacillota</taxon>
        <taxon>Clostridia</taxon>
        <taxon>Eubacteriales</taxon>
        <taxon>Oscillospiraceae</taxon>
        <taxon>Hydrogenoanaerobacterium</taxon>
    </lineage>
</organism>
<name>A0ABS2GLX7_9FIRM</name>
<feature type="binding site" evidence="5">
    <location>
        <position position="13"/>
    </location>
    <ligand>
        <name>Mn(2+)</name>
        <dbReference type="ChEBI" id="CHEBI:29035"/>
        <label>1</label>
    </ligand>
</feature>
<keyword evidence="9" id="KW-1185">Reference proteome</keyword>
<dbReference type="Pfam" id="PF01676">
    <property type="entry name" value="Metalloenzyme"/>
    <property type="match status" value="1"/>
</dbReference>
<comment type="cofactor">
    <cofactor evidence="5">
        <name>Mn(2+)</name>
        <dbReference type="ChEBI" id="CHEBI:29035"/>
    </cofactor>
    <text evidence="5">Binds 2 manganese ions.</text>
</comment>
<feature type="domain" description="Metalloenzyme" evidence="7">
    <location>
        <begin position="6"/>
        <end position="376"/>
    </location>
</feature>
<dbReference type="GO" id="GO:0008973">
    <property type="term" value="F:phosphopentomutase activity"/>
    <property type="evidence" value="ECO:0007669"/>
    <property type="project" value="UniProtKB-EC"/>
</dbReference>
<dbReference type="InterPro" id="IPR017850">
    <property type="entry name" value="Alkaline_phosphatase_core_sf"/>
</dbReference>